<accession>A0A482VF37</accession>
<evidence type="ECO:0000313" key="4">
    <source>
        <dbReference type="Proteomes" id="UP000292052"/>
    </source>
</evidence>
<keyword evidence="1" id="KW-0863">Zinc-finger</keyword>
<sequence length="113" mass="13360">MNKEDLFVCNLDSPQGYQCDSCDVTHFKILLNNHMSDLHKKLEVNCDLSCVLKIHETKQKVGLKKHIMSKHTSPEYVKWFKCEHCSHKTIQKQNLQKHIIAKHSDLENIKWFQ</sequence>
<comment type="caution">
    <text evidence="3">The sequence shown here is derived from an EMBL/GenBank/DDBJ whole genome shotgun (WGS) entry which is preliminary data.</text>
</comment>
<feature type="domain" description="C2H2-type" evidence="2">
    <location>
        <begin position="80"/>
        <end position="108"/>
    </location>
</feature>
<dbReference type="Proteomes" id="UP000292052">
    <property type="component" value="Unassembled WGS sequence"/>
</dbReference>
<organism evidence="3 4">
    <name type="scientific">Asbolus verrucosus</name>
    <name type="common">Desert ironclad beetle</name>
    <dbReference type="NCBI Taxonomy" id="1661398"/>
    <lineage>
        <taxon>Eukaryota</taxon>
        <taxon>Metazoa</taxon>
        <taxon>Ecdysozoa</taxon>
        <taxon>Arthropoda</taxon>
        <taxon>Hexapoda</taxon>
        <taxon>Insecta</taxon>
        <taxon>Pterygota</taxon>
        <taxon>Neoptera</taxon>
        <taxon>Endopterygota</taxon>
        <taxon>Coleoptera</taxon>
        <taxon>Polyphaga</taxon>
        <taxon>Cucujiformia</taxon>
        <taxon>Tenebrionidae</taxon>
        <taxon>Pimeliinae</taxon>
        <taxon>Asbolus</taxon>
    </lineage>
</organism>
<evidence type="ECO:0000259" key="2">
    <source>
        <dbReference type="PROSITE" id="PS50157"/>
    </source>
</evidence>
<gene>
    <name evidence="3" type="ORF">BDFB_011644</name>
</gene>
<keyword evidence="1" id="KW-0479">Metal-binding</keyword>
<dbReference type="InterPro" id="IPR013087">
    <property type="entry name" value="Znf_C2H2_type"/>
</dbReference>
<proteinExistence type="predicted"/>
<reference evidence="3 4" key="1">
    <citation type="submission" date="2017-03" db="EMBL/GenBank/DDBJ databases">
        <title>Genome of the blue death feigning beetle - Asbolus verrucosus.</title>
        <authorList>
            <person name="Rider S.D."/>
        </authorList>
    </citation>
    <scope>NUCLEOTIDE SEQUENCE [LARGE SCALE GENOMIC DNA]</scope>
    <source>
        <strain evidence="3">Butters</strain>
        <tissue evidence="3">Head and leg muscle</tissue>
    </source>
</reference>
<keyword evidence="4" id="KW-1185">Reference proteome</keyword>
<dbReference type="Gene3D" id="3.30.160.60">
    <property type="entry name" value="Classic Zinc Finger"/>
    <property type="match status" value="1"/>
</dbReference>
<evidence type="ECO:0000313" key="3">
    <source>
        <dbReference type="EMBL" id="RZB89878.1"/>
    </source>
</evidence>
<dbReference type="AlphaFoldDB" id="A0A482VF37"/>
<dbReference type="InterPro" id="IPR036236">
    <property type="entry name" value="Znf_C2H2_sf"/>
</dbReference>
<feature type="non-terminal residue" evidence="3">
    <location>
        <position position="113"/>
    </location>
</feature>
<protein>
    <recommendedName>
        <fullName evidence="2">C2H2-type domain-containing protein</fullName>
    </recommendedName>
</protein>
<dbReference type="SUPFAM" id="SSF57667">
    <property type="entry name" value="beta-beta-alpha zinc fingers"/>
    <property type="match status" value="1"/>
</dbReference>
<keyword evidence="1" id="KW-0862">Zinc</keyword>
<dbReference type="OrthoDB" id="3561125at2759"/>
<dbReference type="PROSITE" id="PS50157">
    <property type="entry name" value="ZINC_FINGER_C2H2_2"/>
    <property type="match status" value="1"/>
</dbReference>
<dbReference type="SMART" id="SM00355">
    <property type="entry name" value="ZnF_C2H2"/>
    <property type="match status" value="3"/>
</dbReference>
<dbReference type="GO" id="GO:0008270">
    <property type="term" value="F:zinc ion binding"/>
    <property type="evidence" value="ECO:0007669"/>
    <property type="project" value="UniProtKB-KW"/>
</dbReference>
<dbReference type="EMBL" id="QDEB01106891">
    <property type="protein sequence ID" value="RZB89878.1"/>
    <property type="molecule type" value="Genomic_DNA"/>
</dbReference>
<name>A0A482VF37_ASBVE</name>
<evidence type="ECO:0000256" key="1">
    <source>
        <dbReference type="PROSITE-ProRule" id="PRU00042"/>
    </source>
</evidence>